<dbReference type="Pfam" id="PF00226">
    <property type="entry name" value="DnaJ"/>
    <property type="match status" value="1"/>
</dbReference>
<dbReference type="PROSITE" id="PS50076">
    <property type="entry name" value="DNAJ_2"/>
    <property type="match status" value="1"/>
</dbReference>
<comment type="caution">
    <text evidence="2">The sequence shown here is derived from an EMBL/GenBank/DDBJ whole genome shotgun (WGS) entry which is preliminary data.</text>
</comment>
<name>A0A699ZAM2_HAELA</name>
<dbReference type="InterPro" id="IPR001623">
    <property type="entry name" value="DnaJ_domain"/>
</dbReference>
<dbReference type="PANTHER" id="PTHR46880:SF5">
    <property type="entry name" value="DUF4371 DOMAIN-CONTAINING PROTEIN"/>
    <property type="match status" value="1"/>
</dbReference>
<dbReference type="CDD" id="cd06257">
    <property type="entry name" value="DnaJ"/>
    <property type="match status" value="1"/>
</dbReference>
<reference evidence="2 3" key="1">
    <citation type="submission" date="2020-02" db="EMBL/GenBank/DDBJ databases">
        <title>Draft genome sequence of Haematococcus lacustris strain NIES-144.</title>
        <authorList>
            <person name="Morimoto D."/>
            <person name="Nakagawa S."/>
            <person name="Yoshida T."/>
            <person name="Sawayama S."/>
        </authorList>
    </citation>
    <scope>NUCLEOTIDE SEQUENCE [LARGE SCALE GENOMIC DNA]</scope>
    <source>
        <strain evidence="2 3">NIES-144</strain>
    </source>
</reference>
<sequence>MQRQLRLRTSSERPDIRLRLRVQEACTWRLRGRPSATLTAEQATQEADVLGGETFYDLLGVAPTADVKTVRRAYLGLIKECHPDRSNFEANEFCALLNDIYEGSTPRTGPVISPHFGQGPRNWAEGLAPVILGYPSARTFLSYHKPNSRLRYQLWESQARELQKFCTLAGVHLLHDMMQPLEQLSMLLQSDALEPHMLASHVAIVKAALEQLFIRSSSAACTSFVRMRRTLSSAGAWVVNGQSFRSLAQVVLGELDQRIPSSQSLVPRSCVGMVAAELVADGQQELQELVKHFCNASQRQQLFRVEGTAGVARLVHQLTLFKREMWRVFQANRSVTLQSAWVLLMELGYVHFPLMMQLTQVMLLMPLQTAVVERGFSIHRIIMHRLANRLKLATVDSLMRIRIIGPSKHSYQKEEAMIAHAASAMDEILKLQAAGKPEGILAALSEAALPLEAEQPNVPLDLEGDTEEVESLWGKRVSKKSASMSWVMKWMRPCLAQRQLVSRRTPWKPLC</sequence>
<dbReference type="SUPFAM" id="SSF46565">
    <property type="entry name" value="Chaperone J-domain"/>
    <property type="match status" value="1"/>
</dbReference>
<protein>
    <recommendedName>
        <fullName evidence="1">J domain-containing protein</fullName>
    </recommendedName>
</protein>
<organism evidence="2 3">
    <name type="scientific">Haematococcus lacustris</name>
    <name type="common">Green alga</name>
    <name type="synonym">Haematococcus pluvialis</name>
    <dbReference type="NCBI Taxonomy" id="44745"/>
    <lineage>
        <taxon>Eukaryota</taxon>
        <taxon>Viridiplantae</taxon>
        <taxon>Chlorophyta</taxon>
        <taxon>core chlorophytes</taxon>
        <taxon>Chlorophyceae</taxon>
        <taxon>CS clade</taxon>
        <taxon>Chlamydomonadales</taxon>
        <taxon>Haematococcaceae</taxon>
        <taxon>Haematococcus</taxon>
    </lineage>
</organism>
<dbReference type="PANTHER" id="PTHR46880">
    <property type="entry name" value="RAS-ASSOCIATING DOMAIN-CONTAINING PROTEIN"/>
    <property type="match status" value="1"/>
</dbReference>
<dbReference type="InterPro" id="IPR036869">
    <property type="entry name" value="J_dom_sf"/>
</dbReference>
<dbReference type="SMART" id="SM00271">
    <property type="entry name" value="DnaJ"/>
    <property type="match status" value="1"/>
</dbReference>
<evidence type="ECO:0000259" key="1">
    <source>
        <dbReference type="PROSITE" id="PS50076"/>
    </source>
</evidence>
<evidence type="ECO:0000313" key="2">
    <source>
        <dbReference type="EMBL" id="GFH19707.1"/>
    </source>
</evidence>
<dbReference type="EMBL" id="BLLF01001507">
    <property type="protein sequence ID" value="GFH19707.1"/>
    <property type="molecule type" value="Genomic_DNA"/>
</dbReference>
<dbReference type="Proteomes" id="UP000485058">
    <property type="component" value="Unassembled WGS sequence"/>
</dbReference>
<keyword evidence="3" id="KW-1185">Reference proteome</keyword>
<feature type="domain" description="J" evidence="1">
    <location>
        <begin position="54"/>
        <end position="117"/>
    </location>
</feature>
<accession>A0A699ZAM2</accession>
<evidence type="ECO:0000313" key="3">
    <source>
        <dbReference type="Proteomes" id="UP000485058"/>
    </source>
</evidence>
<dbReference type="Gene3D" id="1.10.287.110">
    <property type="entry name" value="DnaJ domain"/>
    <property type="match status" value="1"/>
</dbReference>
<dbReference type="AlphaFoldDB" id="A0A699ZAM2"/>
<proteinExistence type="predicted"/>
<gene>
    <name evidence="2" type="ORF">HaLaN_16704</name>
</gene>